<evidence type="ECO:0000313" key="1">
    <source>
        <dbReference type="EMBL" id="BBH21584.1"/>
    </source>
</evidence>
<dbReference type="EMBL" id="AP019308">
    <property type="protein sequence ID" value="BBH21584.1"/>
    <property type="molecule type" value="Genomic_DNA"/>
</dbReference>
<dbReference type="Proteomes" id="UP000275368">
    <property type="component" value="Chromosome"/>
</dbReference>
<reference evidence="1 2" key="1">
    <citation type="submission" date="2018-11" db="EMBL/GenBank/DDBJ databases">
        <title>Complete genome sequence of Paenibacillus baekrokdamisoli strain KCTC 33723.</title>
        <authorList>
            <person name="Kang S.W."/>
            <person name="Lee K.C."/>
            <person name="Kim K.K."/>
            <person name="Kim J.S."/>
            <person name="Kim D.S."/>
            <person name="Ko S.H."/>
            <person name="Yang S.H."/>
            <person name="Lee J.S."/>
        </authorList>
    </citation>
    <scope>NUCLEOTIDE SEQUENCE [LARGE SCALE GENOMIC DNA]</scope>
    <source>
        <strain evidence="1 2">KCTC 33723</strain>
    </source>
</reference>
<dbReference type="AlphaFoldDB" id="A0A3G9JEG1"/>
<evidence type="ECO:0000313" key="2">
    <source>
        <dbReference type="Proteomes" id="UP000275368"/>
    </source>
</evidence>
<accession>A0A3G9JEG1</accession>
<organism evidence="1 2">
    <name type="scientific">Paenibacillus baekrokdamisoli</name>
    <dbReference type="NCBI Taxonomy" id="1712516"/>
    <lineage>
        <taxon>Bacteria</taxon>
        <taxon>Bacillati</taxon>
        <taxon>Bacillota</taxon>
        <taxon>Bacilli</taxon>
        <taxon>Bacillales</taxon>
        <taxon>Paenibacillaceae</taxon>
        <taxon>Paenibacillus</taxon>
    </lineage>
</organism>
<protein>
    <submittedName>
        <fullName evidence="1">Uncharacterized protein</fullName>
    </submittedName>
</protein>
<name>A0A3G9JEG1_9BACL</name>
<sequence length="52" mass="5897">MLTSSRRLILEVSLEVTVDLKKVEGLNTENEKRAVIRTSMRLTAHFVMILPG</sequence>
<dbReference type="KEGG" id="pbk:Back11_29290"/>
<gene>
    <name evidence="1" type="ORF">Back11_29290</name>
</gene>
<keyword evidence="2" id="KW-1185">Reference proteome</keyword>
<proteinExistence type="predicted"/>